<evidence type="ECO:0000313" key="4">
    <source>
        <dbReference type="Proteomes" id="UP000247609"/>
    </source>
</evidence>
<evidence type="ECO:0000259" key="1">
    <source>
        <dbReference type="Pfam" id="PF01521"/>
    </source>
</evidence>
<protein>
    <submittedName>
        <fullName evidence="3">Fe-S cluster assembly protein HesB</fullName>
    </submittedName>
    <submittedName>
        <fullName evidence="2">Iron-sulfur cluster assembly accessory protein</fullName>
    </submittedName>
</protein>
<dbReference type="PROSITE" id="PS01152">
    <property type="entry name" value="HESB"/>
    <property type="match status" value="1"/>
</dbReference>
<sequence>MDMTAEHATSSAFRVSDGAVKRLREIIDEQGATPGQMSGPMPGLRVSVLAGGCNGFQYKFALETDIAPDDILIPAGETNVIVDPASLDLLAGGELDFKDSLMGAHFTIHNPQATSSCGCGTSFSID</sequence>
<dbReference type="Proteomes" id="UP000247609">
    <property type="component" value="Unassembled WGS sequence"/>
</dbReference>
<dbReference type="GO" id="GO:0051537">
    <property type="term" value="F:2 iron, 2 sulfur cluster binding"/>
    <property type="evidence" value="ECO:0007669"/>
    <property type="project" value="UniProtKB-ARBA"/>
</dbReference>
<dbReference type="InterPro" id="IPR000361">
    <property type="entry name" value="ATAP_core_dom"/>
</dbReference>
<dbReference type="SUPFAM" id="SSF89360">
    <property type="entry name" value="HesB-like domain"/>
    <property type="match status" value="1"/>
</dbReference>
<dbReference type="EMBL" id="NOXG01000002">
    <property type="protein sequence ID" value="PYD76491.1"/>
    <property type="molecule type" value="Genomic_DNA"/>
</dbReference>
<name>A0A318QG89_9PROT</name>
<evidence type="ECO:0000313" key="2">
    <source>
        <dbReference type="EMBL" id="PYD48949.1"/>
    </source>
</evidence>
<proteinExistence type="predicted"/>
<dbReference type="Proteomes" id="UP000248116">
    <property type="component" value="Unassembled WGS sequence"/>
</dbReference>
<dbReference type="GO" id="GO:0016226">
    <property type="term" value="P:iron-sulfur cluster assembly"/>
    <property type="evidence" value="ECO:0007669"/>
    <property type="project" value="InterPro"/>
</dbReference>
<evidence type="ECO:0000313" key="5">
    <source>
        <dbReference type="Proteomes" id="UP000248116"/>
    </source>
</evidence>
<dbReference type="RefSeq" id="WP_110526801.1">
    <property type="nucleotide sequence ID" value="NZ_JAHRDT010000026.1"/>
</dbReference>
<dbReference type="AlphaFoldDB" id="A0A318QG89"/>
<dbReference type="GO" id="GO:0005506">
    <property type="term" value="F:iron ion binding"/>
    <property type="evidence" value="ECO:0007669"/>
    <property type="project" value="TreeGrafter"/>
</dbReference>
<organism evidence="3 4">
    <name type="scientific">Novacetimonas pomaceti</name>
    <dbReference type="NCBI Taxonomy" id="2021998"/>
    <lineage>
        <taxon>Bacteria</taxon>
        <taxon>Pseudomonadati</taxon>
        <taxon>Pseudomonadota</taxon>
        <taxon>Alphaproteobacteria</taxon>
        <taxon>Acetobacterales</taxon>
        <taxon>Acetobacteraceae</taxon>
        <taxon>Novacetimonas</taxon>
    </lineage>
</organism>
<dbReference type="PANTHER" id="PTHR43011">
    <property type="entry name" value="IRON-SULFUR CLUSTER ASSEMBLY 2 HOMOLOG, MITOCHONDRIAL"/>
    <property type="match status" value="1"/>
</dbReference>
<comment type="caution">
    <text evidence="3">The sequence shown here is derived from an EMBL/GenBank/DDBJ whole genome shotgun (WGS) entry which is preliminary data.</text>
</comment>
<accession>A0A318QG89</accession>
<dbReference type="InterPro" id="IPR035903">
    <property type="entry name" value="HesB-like_dom_sf"/>
</dbReference>
<reference evidence="2 5" key="2">
    <citation type="submission" date="2018-02" db="EMBL/GenBank/DDBJ databases">
        <authorList>
            <person name="Skraban J."/>
            <person name="Trcek J."/>
        </authorList>
    </citation>
    <scope>NUCLEOTIDE SEQUENCE [LARGE SCALE GENOMIC DNA]</scope>
    <source>
        <strain evidence="2 5">AV446</strain>
    </source>
</reference>
<dbReference type="Pfam" id="PF01521">
    <property type="entry name" value="Fe-S_biosyn"/>
    <property type="match status" value="1"/>
</dbReference>
<dbReference type="Gene3D" id="2.60.300.12">
    <property type="entry name" value="HesB-like domain"/>
    <property type="match status" value="1"/>
</dbReference>
<dbReference type="InterPro" id="IPR017870">
    <property type="entry name" value="FeS_cluster_insertion_CS"/>
</dbReference>
<evidence type="ECO:0000313" key="3">
    <source>
        <dbReference type="EMBL" id="PYD76491.1"/>
    </source>
</evidence>
<dbReference type="NCBIfam" id="TIGR00049">
    <property type="entry name" value="iron-sulfur cluster assembly accessory protein"/>
    <property type="match status" value="1"/>
</dbReference>
<gene>
    <name evidence="2" type="ORF">C3920_02055</name>
    <name evidence="3" type="ORF">CFR71_02850</name>
</gene>
<dbReference type="EMBL" id="PRCW01000019">
    <property type="protein sequence ID" value="PYD48949.1"/>
    <property type="molecule type" value="Genomic_DNA"/>
</dbReference>
<dbReference type="GO" id="GO:0051539">
    <property type="term" value="F:4 iron, 4 sulfur cluster binding"/>
    <property type="evidence" value="ECO:0007669"/>
    <property type="project" value="TreeGrafter"/>
</dbReference>
<dbReference type="PANTHER" id="PTHR43011:SF1">
    <property type="entry name" value="IRON-SULFUR CLUSTER ASSEMBLY 2 HOMOLOG, MITOCHONDRIAL"/>
    <property type="match status" value="1"/>
</dbReference>
<keyword evidence="5" id="KW-1185">Reference proteome</keyword>
<feature type="domain" description="Core" evidence="1">
    <location>
        <begin position="14"/>
        <end position="120"/>
    </location>
</feature>
<dbReference type="InterPro" id="IPR016092">
    <property type="entry name" value="ATAP"/>
</dbReference>
<reference evidence="3 4" key="1">
    <citation type="submission" date="2017-07" db="EMBL/GenBank/DDBJ databases">
        <title>A draft genome sequence of Komagataeibacter sp. T5K1.</title>
        <authorList>
            <person name="Skraban J."/>
            <person name="Cleenwerck I."/>
            <person name="Vandamme P."/>
            <person name="Trcek J."/>
        </authorList>
    </citation>
    <scope>NUCLEOTIDE SEQUENCE [LARGE SCALE GENOMIC DNA]</scope>
    <source>
        <strain evidence="3 4">T5K1</strain>
    </source>
</reference>